<dbReference type="InterPro" id="IPR001650">
    <property type="entry name" value="Helicase_C-like"/>
</dbReference>
<dbReference type="PANTHER" id="PTHR43519">
    <property type="entry name" value="ATP-DEPENDENT RNA HELICASE HRPB"/>
    <property type="match status" value="1"/>
</dbReference>
<dbReference type="GO" id="GO:0003676">
    <property type="term" value="F:nucleic acid binding"/>
    <property type="evidence" value="ECO:0007669"/>
    <property type="project" value="InterPro"/>
</dbReference>
<dbReference type="Pfam" id="PF04408">
    <property type="entry name" value="WHD_HA2"/>
    <property type="match status" value="1"/>
</dbReference>
<dbReference type="Pfam" id="PF00270">
    <property type="entry name" value="DEAD"/>
    <property type="match status" value="1"/>
</dbReference>
<dbReference type="InterPro" id="IPR027417">
    <property type="entry name" value="P-loop_NTPase"/>
</dbReference>
<dbReference type="PROSITE" id="PS51192">
    <property type="entry name" value="HELICASE_ATP_BIND_1"/>
    <property type="match status" value="1"/>
</dbReference>
<dbReference type="GO" id="GO:0004386">
    <property type="term" value="F:helicase activity"/>
    <property type="evidence" value="ECO:0007669"/>
    <property type="project" value="UniProtKB-KW"/>
</dbReference>
<dbReference type="GO" id="GO:0005524">
    <property type="term" value="F:ATP binding"/>
    <property type="evidence" value="ECO:0007669"/>
    <property type="project" value="UniProtKB-KW"/>
</dbReference>
<gene>
    <name evidence="7" type="primary">hrpB</name>
    <name evidence="7" type="ORF">ENJ65_00640</name>
</gene>
<dbReference type="CDD" id="cd17990">
    <property type="entry name" value="DEXHc_HrpB"/>
    <property type="match status" value="1"/>
</dbReference>
<keyword evidence="3 7" id="KW-0347">Helicase</keyword>
<evidence type="ECO:0000256" key="3">
    <source>
        <dbReference type="ARBA" id="ARBA00022806"/>
    </source>
</evidence>
<dbReference type="NCBIfam" id="TIGR01970">
    <property type="entry name" value="DEAH_box_HrpB"/>
    <property type="match status" value="1"/>
</dbReference>
<proteinExistence type="predicted"/>
<dbReference type="InterPro" id="IPR007502">
    <property type="entry name" value="Helicase-assoc_dom"/>
</dbReference>
<keyword evidence="1" id="KW-0547">Nucleotide-binding</keyword>
<dbReference type="SMART" id="SM00847">
    <property type="entry name" value="HA2"/>
    <property type="match status" value="1"/>
</dbReference>
<dbReference type="Gene3D" id="1.20.120.1080">
    <property type="match status" value="1"/>
</dbReference>
<reference evidence="7" key="1">
    <citation type="journal article" date="2020" name="mSystems">
        <title>Genome- and Community-Level Interaction Insights into Carbon Utilization and Element Cycling Functions of Hydrothermarchaeota in Hydrothermal Sediment.</title>
        <authorList>
            <person name="Zhou Z."/>
            <person name="Liu Y."/>
            <person name="Xu W."/>
            <person name="Pan J."/>
            <person name="Luo Z.H."/>
            <person name="Li M."/>
        </authorList>
    </citation>
    <scope>NUCLEOTIDE SEQUENCE [LARGE SCALE GENOMIC DNA]</scope>
    <source>
        <strain evidence="7">HyVt-505</strain>
    </source>
</reference>
<dbReference type="InterPro" id="IPR011545">
    <property type="entry name" value="DEAD/DEAH_box_helicase_dom"/>
</dbReference>
<feature type="domain" description="Helicase C-terminal" evidence="6">
    <location>
        <begin position="206"/>
        <end position="370"/>
    </location>
</feature>
<dbReference type="Pfam" id="PF00271">
    <property type="entry name" value="Helicase_C"/>
    <property type="match status" value="1"/>
</dbReference>
<dbReference type="SMART" id="SM00487">
    <property type="entry name" value="DEXDc"/>
    <property type="match status" value="1"/>
</dbReference>
<dbReference type="InterPro" id="IPR014001">
    <property type="entry name" value="Helicase_ATP-bd"/>
</dbReference>
<evidence type="ECO:0000313" key="7">
    <source>
        <dbReference type="EMBL" id="HHJ80120.1"/>
    </source>
</evidence>
<dbReference type="InterPro" id="IPR049614">
    <property type="entry name" value="HrpB_DEXH"/>
</dbReference>
<evidence type="ECO:0000256" key="2">
    <source>
        <dbReference type="ARBA" id="ARBA00022801"/>
    </source>
</evidence>
<dbReference type="FunFam" id="3.40.50.300:FF:002125">
    <property type="entry name" value="ATP-dependent helicase HrpB"/>
    <property type="match status" value="1"/>
</dbReference>
<dbReference type="SUPFAM" id="SSF52540">
    <property type="entry name" value="P-loop containing nucleoside triphosphate hydrolases"/>
    <property type="match status" value="1"/>
</dbReference>
<accession>A0A832N4N8</accession>
<dbReference type="PANTHER" id="PTHR43519:SF1">
    <property type="entry name" value="ATP-DEPENDENT RNA HELICASE HRPB"/>
    <property type="match status" value="1"/>
</dbReference>
<dbReference type="InterPro" id="IPR048333">
    <property type="entry name" value="HA2_WH"/>
</dbReference>
<evidence type="ECO:0000259" key="5">
    <source>
        <dbReference type="PROSITE" id="PS51192"/>
    </source>
</evidence>
<dbReference type="PROSITE" id="PS51194">
    <property type="entry name" value="HELICASE_CTER"/>
    <property type="match status" value="1"/>
</dbReference>
<keyword evidence="4" id="KW-0067">ATP-binding</keyword>
<dbReference type="CDD" id="cd18791">
    <property type="entry name" value="SF2_C_RHA"/>
    <property type="match status" value="1"/>
</dbReference>
<dbReference type="InterPro" id="IPR010225">
    <property type="entry name" value="HrpB"/>
</dbReference>
<name>A0A832N4N8_9GAMM</name>
<dbReference type="SMART" id="SM00490">
    <property type="entry name" value="HELICc"/>
    <property type="match status" value="1"/>
</dbReference>
<keyword evidence="2" id="KW-0378">Hydrolase</keyword>
<protein>
    <submittedName>
        <fullName evidence="7">ATP-dependent helicase HrpB</fullName>
    </submittedName>
</protein>
<dbReference type="Gene3D" id="3.40.50.300">
    <property type="entry name" value="P-loop containing nucleotide triphosphate hydrolases"/>
    <property type="match status" value="2"/>
</dbReference>
<dbReference type="AlphaFoldDB" id="A0A832N4N8"/>
<evidence type="ECO:0000256" key="1">
    <source>
        <dbReference type="ARBA" id="ARBA00022741"/>
    </source>
</evidence>
<dbReference type="EMBL" id="DRNF01000042">
    <property type="protein sequence ID" value="HHJ80120.1"/>
    <property type="molecule type" value="Genomic_DNA"/>
</dbReference>
<comment type="caution">
    <text evidence="7">The sequence shown here is derived from an EMBL/GenBank/DDBJ whole genome shotgun (WGS) entry which is preliminary data.</text>
</comment>
<dbReference type="Proteomes" id="UP000885832">
    <property type="component" value="Unassembled WGS sequence"/>
</dbReference>
<feature type="non-terminal residue" evidence="7">
    <location>
        <position position="717"/>
    </location>
</feature>
<feature type="domain" description="Helicase ATP-binding" evidence="5">
    <location>
        <begin position="13"/>
        <end position="177"/>
    </location>
</feature>
<sequence>MTLPINAILDELSQALTTCPNVVLQAPPGAGKTTRVPLALLDNHWLAGQKIIMLEPRRLAARTAAAFMAASLGERVGQTVGYRIRLDSKVGPNTVIEVVTEGILTRMLQGDPELSGIGLVIFDEFHERSLQADLGLALCLESQVALRDDLKILVMSATLDGAATATLLGDAPLISSQGRSYPVDIHHLAPPPRARREQRLQHQAGVIAKAMQNESGSALVFLPGTGEIRQLQQQLQHMQLGSDILITPLYGDLSLDAQQKAIQAAPAGKRKIVLATNIAETSLTIEGVRIVIDSGLARVPRFEPGTGLTRLETVNISQASAEQRRGRAGRLEPGVCYRLWPAGQHLLAHSNAEILDADLGPLALELAQWGCHDPAQLQWLNPPPKATFNQAQDLLQQLGALNKDLRITAHGQQMARLPLHPRLAHMILKGKQLGAGKLACQIAALLSERDPLRKTDHPDSDINSRLRLLQTNSQQANLKRIRQSARQWQQQLNINANNNDLSMTGMLLGHAYPDRIAQRRPGKDNRYLLANGRGAIFNEHESLANEPYLVIAELGARQTEARIFLAAAIDAQQIEEYFPELIKTANKIHWDQRNNQVQAVQQQTLGTLVLEEKQLDEADPEDISTALLEGIRQTGLSCLPWSKSHRQWQQRLQFLHQHLPDNWPDLSDQALLNNLDEWLAPFLSGMSRLSHLNKLDLQAALNTLLPWPQQQQLDELA</sequence>
<organism evidence="7">
    <name type="scientific">Candidatus Tenderia electrophaga</name>
    <dbReference type="NCBI Taxonomy" id="1748243"/>
    <lineage>
        <taxon>Bacteria</taxon>
        <taxon>Pseudomonadati</taxon>
        <taxon>Pseudomonadota</taxon>
        <taxon>Gammaproteobacteria</taxon>
        <taxon>Candidatus Tenderiales</taxon>
        <taxon>Candidatus Tenderiaceae</taxon>
        <taxon>Candidatus Tenderia</taxon>
    </lineage>
</organism>
<evidence type="ECO:0000256" key="4">
    <source>
        <dbReference type="ARBA" id="ARBA00022840"/>
    </source>
</evidence>
<dbReference type="GO" id="GO:0016787">
    <property type="term" value="F:hydrolase activity"/>
    <property type="evidence" value="ECO:0007669"/>
    <property type="project" value="UniProtKB-KW"/>
</dbReference>
<evidence type="ECO:0000259" key="6">
    <source>
        <dbReference type="PROSITE" id="PS51194"/>
    </source>
</evidence>